<dbReference type="Proteomes" id="UP000435177">
    <property type="component" value="Unassembled WGS sequence"/>
</dbReference>
<reference evidence="1 2" key="1">
    <citation type="submission" date="2019-11" db="EMBL/GenBank/DDBJ databases">
        <title>Draft genome sequences of five Paenibacillus species of dairy origin.</title>
        <authorList>
            <person name="Olajide A.M."/>
            <person name="Chen S."/>
            <person name="Lapointe G."/>
        </authorList>
    </citation>
    <scope>NUCLEOTIDE SEQUENCE [LARGE SCALE GENOMIC DNA]</scope>
    <source>
        <strain evidence="1 2">3CS1</strain>
    </source>
</reference>
<dbReference type="RefSeq" id="WP_155617562.1">
    <property type="nucleotide sequence ID" value="NZ_WOAA01000002.1"/>
</dbReference>
<proteinExistence type="predicted"/>
<sequence length="148" mass="16237">MTNPSDAYVRMIEQLPQRPPFRFVEQIDRYEAGQSLLASIRLQSVRGPMRSLPAFPEACVMEGLAQSAVLLVQLETGPLREGEVPILGSLFMRQSKAVAWHETLRYEVKPIRLLASQARIGATAYAAGEVVAEGELSLAKIQTLTKGG</sequence>
<name>A0ABW9SW91_9BACL</name>
<organism evidence="1 2">
    <name type="scientific">Paenibacillus campinasensis</name>
    <dbReference type="NCBI Taxonomy" id="66347"/>
    <lineage>
        <taxon>Bacteria</taxon>
        <taxon>Bacillati</taxon>
        <taxon>Bacillota</taxon>
        <taxon>Bacilli</taxon>
        <taxon>Bacillales</taxon>
        <taxon>Paenibacillaceae</taxon>
        <taxon>Paenibacillus</taxon>
    </lineage>
</organism>
<dbReference type="EMBL" id="WOAA01000002">
    <property type="protein sequence ID" value="MUG65268.1"/>
    <property type="molecule type" value="Genomic_DNA"/>
</dbReference>
<dbReference type="SUPFAM" id="SSF54637">
    <property type="entry name" value="Thioesterase/thiol ester dehydrase-isomerase"/>
    <property type="match status" value="1"/>
</dbReference>
<keyword evidence="2" id="KW-1185">Reference proteome</keyword>
<dbReference type="InterPro" id="IPR029069">
    <property type="entry name" value="HotDog_dom_sf"/>
</dbReference>
<evidence type="ECO:0000313" key="2">
    <source>
        <dbReference type="Proteomes" id="UP000435177"/>
    </source>
</evidence>
<comment type="caution">
    <text evidence="1">The sequence shown here is derived from an EMBL/GenBank/DDBJ whole genome shotgun (WGS) entry which is preliminary data.</text>
</comment>
<protein>
    <recommendedName>
        <fullName evidence="3">Beta-hydroxyacyl-ACP dehydratase</fullName>
    </recommendedName>
</protein>
<evidence type="ECO:0008006" key="3">
    <source>
        <dbReference type="Google" id="ProtNLM"/>
    </source>
</evidence>
<accession>A0ABW9SW91</accession>
<evidence type="ECO:0000313" key="1">
    <source>
        <dbReference type="EMBL" id="MUG65268.1"/>
    </source>
</evidence>
<gene>
    <name evidence="1" type="ORF">GNP94_04515</name>
</gene>
<dbReference type="Gene3D" id="3.10.129.10">
    <property type="entry name" value="Hotdog Thioesterase"/>
    <property type="match status" value="1"/>
</dbReference>